<sequence>MPAILLPRRHYNTLASILKDGSNRRCKIDLRDLEGALFILGFTMVNAKGSKITFHPPLSIGRVALRLHLHKHELEYYQQDALKRAMEELYGWGPGTFACI</sequence>
<evidence type="ECO:0000313" key="1">
    <source>
        <dbReference type="EMBL" id="KAJ2998415.1"/>
    </source>
</evidence>
<accession>A0ACC1PPM8</accession>
<evidence type="ECO:0000313" key="2">
    <source>
        <dbReference type="Proteomes" id="UP001144978"/>
    </source>
</evidence>
<gene>
    <name evidence="1" type="ORF">NUW54_g7033</name>
</gene>
<name>A0ACC1PPM8_9APHY</name>
<reference evidence="1" key="1">
    <citation type="submission" date="2022-08" db="EMBL/GenBank/DDBJ databases">
        <title>Genome Sequence of Pycnoporus sanguineus.</title>
        <authorList>
            <person name="Buettner E."/>
        </authorList>
    </citation>
    <scope>NUCLEOTIDE SEQUENCE</scope>
    <source>
        <strain evidence="1">CG-C14</strain>
    </source>
</reference>
<dbReference type="Proteomes" id="UP001144978">
    <property type="component" value="Unassembled WGS sequence"/>
</dbReference>
<organism evidence="1 2">
    <name type="scientific">Trametes sanguinea</name>
    <dbReference type="NCBI Taxonomy" id="158606"/>
    <lineage>
        <taxon>Eukaryota</taxon>
        <taxon>Fungi</taxon>
        <taxon>Dikarya</taxon>
        <taxon>Basidiomycota</taxon>
        <taxon>Agaricomycotina</taxon>
        <taxon>Agaricomycetes</taxon>
        <taxon>Polyporales</taxon>
        <taxon>Polyporaceae</taxon>
        <taxon>Trametes</taxon>
    </lineage>
</organism>
<proteinExistence type="predicted"/>
<comment type="caution">
    <text evidence="1">The sequence shown here is derived from an EMBL/GenBank/DDBJ whole genome shotgun (WGS) entry which is preliminary data.</text>
</comment>
<dbReference type="EMBL" id="JANSHE010001965">
    <property type="protein sequence ID" value="KAJ2998415.1"/>
    <property type="molecule type" value="Genomic_DNA"/>
</dbReference>
<protein>
    <submittedName>
        <fullName evidence="1">Uncharacterized protein</fullName>
    </submittedName>
</protein>
<keyword evidence="2" id="KW-1185">Reference proteome</keyword>